<keyword evidence="2" id="KW-0677">Repeat</keyword>
<evidence type="ECO:0000256" key="1">
    <source>
        <dbReference type="ARBA" id="ARBA00022536"/>
    </source>
</evidence>
<dbReference type="InterPro" id="IPR050778">
    <property type="entry name" value="Cueball_EGF_LRP_Nidogen"/>
</dbReference>
<dbReference type="SMART" id="SM00135">
    <property type="entry name" value="LY"/>
    <property type="match status" value="4"/>
</dbReference>
<keyword evidence="1" id="KW-0245">EGF-like domain</keyword>
<evidence type="ECO:0000313" key="4">
    <source>
        <dbReference type="EMBL" id="CAB0035942.1"/>
    </source>
</evidence>
<feature type="repeat" description="LDL-receptor class B" evidence="3">
    <location>
        <begin position="348"/>
        <end position="390"/>
    </location>
</feature>
<dbReference type="EMBL" id="CADCXV010000806">
    <property type="protein sequence ID" value="CAB0035942.1"/>
    <property type="molecule type" value="Genomic_DNA"/>
</dbReference>
<reference evidence="4 5" key="1">
    <citation type="submission" date="2020-02" db="EMBL/GenBank/DDBJ databases">
        <authorList>
            <person name="Ferguson B K."/>
        </authorList>
    </citation>
    <scope>NUCLEOTIDE SEQUENCE [LARGE SCALE GENOMIC DNA]</scope>
</reference>
<evidence type="ECO:0000313" key="5">
    <source>
        <dbReference type="Proteomes" id="UP000479190"/>
    </source>
</evidence>
<dbReference type="PANTHER" id="PTHR46513">
    <property type="entry name" value="VITELLOGENIN RECEPTOR-LIKE PROTEIN-RELATED-RELATED"/>
    <property type="match status" value="1"/>
</dbReference>
<evidence type="ECO:0000256" key="2">
    <source>
        <dbReference type="ARBA" id="ARBA00022737"/>
    </source>
</evidence>
<dbReference type="InterPro" id="IPR011042">
    <property type="entry name" value="6-blade_b-propeller_TolB-like"/>
</dbReference>
<organism evidence="4 5">
    <name type="scientific">Trichogramma brassicae</name>
    <dbReference type="NCBI Taxonomy" id="86971"/>
    <lineage>
        <taxon>Eukaryota</taxon>
        <taxon>Metazoa</taxon>
        <taxon>Ecdysozoa</taxon>
        <taxon>Arthropoda</taxon>
        <taxon>Hexapoda</taxon>
        <taxon>Insecta</taxon>
        <taxon>Pterygota</taxon>
        <taxon>Neoptera</taxon>
        <taxon>Endopterygota</taxon>
        <taxon>Hymenoptera</taxon>
        <taxon>Apocrita</taxon>
        <taxon>Proctotrupomorpha</taxon>
        <taxon>Chalcidoidea</taxon>
        <taxon>Trichogrammatidae</taxon>
        <taxon>Trichogramma</taxon>
    </lineage>
</organism>
<protein>
    <recommendedName>
        <fullName evidence="6">EGF-like domain-containing protein</fullName>
    </recommendedName>
</protein>
<dbReference type="PROSITE" id="PS51120">
    <property type="entry name" value="LDLRB"/>
    <property type="match status" value="1"/>
</dbReference>
<dbReference type="SUPFAM" id="SSF57196">
    <property type="entry name" value="EGF/Laminin"/>
    <property type="match status" value="1"/>
</dbReference>
<sequence length="851" mass="96703">MFLHAKNNSNFKSEFSTRMSYQVRARTIELVRGARHWCAGVRDVRAWLFVKDKNMYPGVSRKLFCFLCFVVASICKYMQRFDVLHSTNKIFSTFVVSSSSEKDDASKFQLYFQSQHNDGIYVIDDVDEATPQIRPVSHSVVPTEKCHGNHSQGRANIIDFDLDPANDRLVWLSWNERLYSSQLQLRIADDQQQRAEEDETDELLFWYDYYDYVQFSSRRIAVDQLNGMIYLIDRFVNPTVEVVDAAGKHRAVILSLGSHGKIKDSAFEGKMPMEMNFAEYQGVLFHQEYPMNIALDPERGVMFIRTNLSCESKIYRADMDGTSLKEIVSSTGKISAECTQLELDRANKRIYWNDCEGGKIESSDYSGEGRVTVVANVLGDLAGLSIYDDRLFFSDFCGVVRACQLDDKVCPEDKIRELAIPTESDIVPEKIKVAAVARSNGTVTNPCESNECDHLCLLKPDGGHSCACKLGHLLATDGHTCQPIIASLVYLANNFIRSSALEPRQESRQWQHQDYPSQFVTGILEGARPASIDYHPQAEMILYQECCIGSMPIDLDANLRGSWYTARGMHDCFLQMVYDPKAHKTYLTKMNDDKYSLSVAEVPAAFERNADLHPVHLRDIDKPLSMALHPESGSLFLLTEAPTADSKKSVLRRIDTNAATAATNGDDQLEIILKNNITEELNIRTLAVDCESDGRLYAYTESGMILRADLSGRGVEILGAKSPVERVDAMLVDGDWIYVKNRTTVWRMDKASGEKVECIVPEQKVEHEGNKEEERRAALRRQLQPAERGLQRVLRLQEAPVGVAERGRRRPLHLPQREQRHREHEVMALRNARTNNIMYIMIYYVKITRDS</sequence>
<accession>A0A6H5ID72</accession>
<dbReference type="Proteomes" id="UP000479190">
    <property type="component" value="Unassembled WGS sequence"/>
</dbReference>
<name>A0A6H5ID72_9HYME</name>
<evidence type="ECO:0008006" key="6">
    <source>
        <dbReference type="Google" id="ProtNLM"/>
    </source>
</evidence>
<dbReference type="SUPFAM" id="SSF63825">
    <property type="entry name" value="YWTD domain"/>
    <property type="match status" value="2"/>
</dbReference>
<gene>
    <name evidence="4" type="ORF">TBRA_LOCUS7825</name>
</gene>
<evidence type="ECO:0000256" key="3">
    <source>
        <dbReference type="PROSITE-ProRule" id="PRU00461"/>
    </source>
</evidence>
<keyword evidence="5" id="KW-1185">Reference proteome</keyword>
<dbReference type="Gene3D" id="2.120.10.30">
    <property type="entry name" value="TolB, C-terminal domain"/>
    <property type="match status" value="2"/>
</dbReference>
<proteinExistence type="predicted"/>
<dbReference type="PANTHER" id="PTHR46513:SF13">
    <property type="entry name" value="EGF-LIKE DOMAIN-CONTAINING PROTEIN"/>
    <property type="match status" value="1"/>
</dbReference>
<dbReference type="AlphaFoldDB" id="A0A6H5ID72"/>
<dbReference type="OrthoDB" id="7677245at2759"/>
<dbReference type="InterPro" id="IPR000033">
    <property type="entry name" value="LDLR_classB_rpt"/>
</dbReference>